<evidence type="ECO:0008006" key="3">
    <source>
        <dbReference type="Google" id="ProtNLM"/>
    </source>
</evidence>
<dbReference type="AlphaFoldDB" id="A0ABD1F6G1"/>
<reference evidence="1 2" key="1">
    <citation type="submission" date="2024-05" db="EMBL/GenBank/DDBJ databases">
        <title>Genetic variation in Jamaican populations of the coffee berry borer (Hypothenemus hampei).</title>
        <authorList>
            <person name="Errbii M."/>
            <person name="Myrie A."/>
        </authorList>
    </citation>
    <scope>NUCLEOTIDE SEQUENCE [LARGE SCALE GENOMIC DNA]</scope>
    <source>
        <strain evidence="1">JA-Hopewell-2020-01-JO</strain>
        <tissue evidence="1">Whole body</tissue>
    </source>
</reference>
<proteinExistence type="predicted"/>
<gene>
    <name evidence="1" type="ORF">ABEB36_002616</name>
</gene>
<name>A0ABD1F6G1_HYPHA</name>
<dbReference type="Proteomes" id="UP001566132">
    <property type="component" value="Unassembled WGS sequence"/>
</dbReference>
<comment type="caution">
    <text evidence="1">The sequence shown here is derived from an EMBL/GenBank/DDBJ whole genome shotgun (WGS) entry which is preliminary data.</text>
</comment>
<protein>
    <recommendedName>
        <fullName evidence="3">Protein kinase domain-containing protein</fullName>
    </recommendedName>
</protein>
<dbReference type="EMBL" id="JBDJPC010000002">
    <property type="protein sequence ID" value="KAL1513168.1"/>
    <property type="molecule type" value="Genomic_DNA"/>
</dbReference>
<evidence type="ECO:0000313" key="1">
    <source>
        <dbReference type="EMBL" id="KAL1513168.1"/>
    </source>
</evidence>
<sequence length="125" mass="14717">MFFRNVDTIIEALLKIVSNILKHCNVIRLHSLMPRCRNNDSDLLHRFRFLNVSIGESQAMVNLVTVQATLYALFSQSIVQEKYYLKINERVDLRTVRNVQEHILEKIDCLHGNAHPLRFDYVYQS</sequence>
<organism evidence="1 2">
    <name type="scientific">Hypothenemus hampei</name>
    <name type="common">Coffee berry borer</name>
    <dbReference type="NCBI Taxonomy" id="57062"/>
    <lineage>
        <taxon>Eukaryota</taxon>
        <taxon>Metazoa</taxon>
        <taxon>Ecdysozoa</taxon>
        <taxon>Arthropoda</taxon>
        <taxon>Hexapoda</taxon>
        <taxon>Insecta</taxon>
        <taxon>Pterygota</taxon>
        <taxon>Neoptera</taxon>
        <taxon>Endopterygota</taxon>
        <taxon>Coleoptera</taxon>
        <taxon>Polyphaga</taxon>
        <taxon>Cucujiformia</taxon>
        <taxon>Curculionidae</taxon>
        <taxon>Scolytinae</taxon>
        <taxon>Hypothenemus</taxon>
    </lineage>
</organism>
<accession>A0ABD1F6G1</accession>
<evidence type="ECO:0000313" key="2">
    <source>
        <dbReference type="Proteomes" id="UP001566132"/>
    </source>
</evidence>
<keyword evidence="2" id="KW-1185">Reference proteome</keyword>